<keyword evidence="5" id="KW-1185">Reference proteome</keyword>
<protein>
    <submittedName>
        <fullName evidence="4">Phage integrase family protein</fullName>
    </submittedName>
</protein>
<dbReference type="Pfam" id="PF00589">
    <property type="entry name" value="Phage_integrase"/>
    <property type="match status" value="1"/>
</dbReference>
<dbReference type="AlphaFoldDB" id="A0A4R2IC11"/>
<evidence type="ECO:0000313" key="5">
    <source>
        <dbReference type="Proteomes" id="UP000294862"/>
    </source>
</evidence>
<dbReference type="Proteomes" id="UP000294862">
    <property type="component" value="Unassembled WGS sequence"/>
</dbReference>
<dbReference type="InterPro" id="IPR013762">
    <property type="entry name" value="Integrase-like_cat_sf"/>
</dbReference>
<accession>A0A4R2IC11</accession>
<dbReference type="GO" id="GO:0006310">
    <property type="term" value="P:DNA recombination"/>
    <property type="evidence" value="ECO:0007669"/>
    <property type="project" value="UniProtKB-KW"/>
</dbReference>
<evidence type="ECO:0000256" key="1">
    <source>
        <dbReference type="ARBA" id="ARBA00023172"/>
    </source>
</evidence>
<name>A0A4R2IC11_9GAMM</name>
<organism evidence="4 5">
    <name type="scientific">Dokdonella fugitiva</name>
    <dbReference type="NCBI Taxonomy" id="328517"/>
    <lineage>
        <taxon>Bacteria</taxon>
        <taxon>Pseudomonadati</taxon>
        <taxon>Pseudomonadota</taxon>
        <taxon>Gammaproteobacteria</taxon>
        <taxon>Lysobacterales</taxon>
        <taxon>Rhodanobacteraceae</taxon>
        <taxon>Dokdonella</taxon>
    </lineage>
</organism>
<reference evidence="4 5" key="1">
    <citation type="journal article" date="2015" name="Stand. Genomic Sci.">
        <title>Genomic Encyclopedia of Bacterial and Archaeal Type Strains, Phase III: the genomes of soil and plant-associated and newly described type strains.</title>
        <authorList>
            <person name="Whitman W.B."/>
            <person name="Woyke T."/>
            <person name="Klenk H.P."/>
            <person name="Zhou Y."/>
            <person name="Lilburn T.G."/>
            <person name="Beck B.J."/>
            <person name="De Vos P."/>
            <person name="Vandamme P."/>
            <person name="Eisen J.A."/>
            <person name="Garrity G."/>
            <person name="Hugenholtz P."/>
            <person name="Kyrpides N.C."/>
        </authorList>
    </citation>
    <scope>NUCLEOTIDE SEQUENCE [LARGE SCALE GENOMIC DNA]</scope>
    <source>
        <strain evidence="4 5">A3</strain>
    </source>
</reference>
<evidence type="ECO:0000256" key="2">
    <source>
        <dbReference type="SAM" id="MobiDB-lite"/>
    </source>
</evidence>
<feature type="region of interest" description="Disordered" evidence="2">
    <location>
        <begin position="133"/>
        <end position="159"/>
    </location>
</feature>
<proteinExistence type="predicted"/>
<dbReference type="GO" id="GO:0003677">
    <property type="term" value="F:DNA binding"/>
    <property type="evidence" value="ECO:0007669"/>
    <property type="project" value="InterPro"/>
</dbReference>
<keyword evidence="1" id="KW-0233">DNA recombination</keyword>
<gene>
    <name evidence="4" type="ORF">EV148_106240</name>
</gene>
<dbReference type="GO" id="GO:0015074">
    <property type="term" value="P:DNA integration"/>
    <property type="evidence" value="ECO:0007669"/>
    <property type="project" value="InterPro"/>
</dbReference>
<dbReference type="InterPro" id="IPR011010">
    <property type="entry name" value="DNA_brk_join_enz"/>
</dbReference>
<feature type="domain" description="Tyr recombinase" evidence="3">
    <location>
        <begin position="1"/>
        <end position="159"/>
    </location>
</feature>
<evidence type="ECO:0000259" key="3">
    <source>
        <dbReference type="PROSITE" id="PS51898"/>
    </source>
</evidence>
<feature type="compositionally biased region" description="Polar residues" evidence="2">
    <location>
        <begin position="133"/>
        <end position="145"/>
    </location>
</feature>
<dbReference type="PROSITE" id="PS51898">
    <property type="entry name" value="TYR_RECOMBINASE"/>
    <property type="match status" value="1"/>
</dbReference>
<evidence type="ECO:0000313" key="4">
    <source>
        <dbReference type="EMBL" id="TCO40085.1"/>
    </source>
</evidence>
<dbReference type="InterPro" id="IPR002104">
    <property type="entry name" value="Integrase_catalytic"/>
</dbReference>
<comment type="caution">
    <text evidence="4">The sequence shown here is derived from an EMBL/GenBank/DDBJ whole genome shotgun (WGS) entry which is preliminary data.</text>
</comment>
<sequence length="159" mass="17727">MVLAKDEVVRLLAVMEGRTWLMASLLYGAGMRLMECLRLRVKDVDFARNEILVRDGKGGKDRRTMLPRSLVEPLQREIERSLRLHAVDLAAGFGATRLPHALMRNIRARRASLVGSSCLRRRSGRAIRSTAPSGVITSTMPSSPVRSRARVGLPRSPNR</sequence>
<dbReference type="EMBL" id="SLWQ01000006">
    <property type="protein sequence ID" value="TCO40085.1"/>
    <property type="molecule type" value="Genomic_DNA"/>
</dbReference>
<dbReference type="Gene3D" id="1.10.443.10">
    <property type="entry name" value="Intergrase catalytic core"/>
    <property type="match status" value="1"/>
</dbReference>
<dbReference type="SUPFAM" id="SSF56349">
    <property type="entry name" value="DNA breaking-rejoining enzymes"/>
    <property type="match status" value="1"/>
</dbReference>